<sequence length="109" mass="13063">MHSYRTRFQKQQEDTEMTDAAETLIQISQTPRYLKDLPIRQNAMKRARELFPSCQEGDTILLNFFVDRNEYASVKYIQKQDGQMQIHRIDAPYSTITIQWTHQVTDFRF</sequence>
<dbReference type="AlphaFoldDB" id="A0A6C0KVC3"/>
<accession>A0A6C0KVC3</accession>
<reference evidence="1" key="1">
    <citation type="journal article" date="2020" name="Nature">
        <title>Giant virus diversity and host interactions through global metagenomics.</title>
        <authorList>
            <person name="Schulz F."/>
            <person name="Roux S."/>
            <person name="Paez-Espino D."/>
            <person name="Jungbluth S."/>
            <person name="Walsh D.A."/>
            <person name="Denef V.J."/>
            <person name="McMahon K.D."/>
            <person name="Konstantinidis K.T."/>
            <person name="Eloe-Fadrosh E.A."/>
            <person name="Kyrpides N.C."/>
            <person name="Woyke T."/>
        </authorList>
    </citation>
    <scope>NUCLEOTIDE SEQUENCE</scope>
    <source>
        <strain evidence="1">GVMAG-S-3300013093-109</strain>
    </source>
</reference>
<dbReference type="EMBL" id="MN740970">
    <property type="protein sequence ID" value="QHU20637.1"/>
    <property type="molecule type" value="Genomic_DNA"/>
</dbReference>
<proteinExistence type="predicted"/>
<name>A0A6C0KVC3_9ZZZZ</name>
<organism evidence="1">
    <name type="scientific">viral metagenome</name>
    <dbReference type="NCBI Taxonomy" id="1070528"/>
    <lineage>
        <taxon>unclassified sequences</taxon>
        <taxon>metagenomes</taxon>
        <taxon>organismal metagenomes</taxon>
    </lineage>
</organism>
<protein>
    <submittedName>
        <fullName evidence="1">Uncharacterized protein</fullName>
    </submittedName>
</protein>
<evidence type="ECO:0000313" key="1">
    <source>
        <dbReference type="EMBL" id="QHU20637.1"/>
    </source>
</evidence>